<dbReference type="AlphaFoldDB" id="A0A1X7UQ28"/>
<accession>A0A1X7UQ28</accession>
<gene>
    <name evidence="2" type="primary">109582611</name>
</gene>
<protein>
    <submittedName>
        <fullName evidence="2">Uncharacterized protein</fullName>
    </submittedName>
</protein>
<organism evidence="2">
    <name type="scientific">Amphimedon queenslandica</name>
    <name type="common">Sponge</name>
    <dbReference type="NCBI Taxonomy" id="400682"/>
    <lineage>
        <taxon>Eukaryota</taxon>
        <taxon>Metazoa</taxon>
        <taxon>Porifera</taxon>
        <taxon>Demospongiae</taxon>
        <taxon>Heteroscleromorpha</taxon>
        <taxon>Haplosclerida</taxon>
        <taxon>Niphatidae</taxon>
        <taxon>Amphimedon</taxon>
    </lineage>
</organism>
<evidence type="ECO:0000313" key="3">
    <source>
        <dbReference type="Proteomes" id="UP000007879"/>
    </source>
</evidence>
<proteinExistence type="predicted"/>
<sequence>MAKSLRSKRRQKNNRIRRKKFGEREVLKAWEHYNTIQERKKLPNGVVSGEDHTQTEVEEEMETSGGKVSKKDVAKWSLSRNQKKKLSKKRKQFKMKKRKY</sequence>
<evidence type="ECO:0000313" key="2">
    <source>
        <dbReference type="EnsemblMetazoa" id="Aqu2.1.29873_001"/>
    </source>
</evidence>
<evidence type="ECO:0000256" key="1">
    <source>
        <dbReference type="SAM" id="MobiDB-lite"/>
    </source>
</evidence>
<dbReference type="EnsemblMetazoa" id="Aqu2.1.29873_001">
    <property type="protein sequence ID" value="Aqu2.1.29873_001"/>
    <property type="gene ID" value="Aqu2.1.29873"/>
</dbReference>
<feature type="compositionally biased region" description="Basic residues" evidence="1">
    <location>
        <begin position="81"/>
        <end position="100"/>
    </location>
</feature>
<reference evidence="3" key="1">
    <citation type="journal article" date="2010" name="Nature">
        <title>The Amphimedon queenslandica genome and the evolution of animal complexity.</title>
        <authorList>
            <person name="Srivastava M."/>
            <person name="Simakov O."/>
            <person name="Chapman J."/>
            <person name="Fahey B."/>
            <person name="Gauthier M.E."/>
            <person name="Mitros T."/>
            <person name="Richards G.S."/>
            <person name="Conaco C."/>
            <person name="Dacre M."/>
            <person name="Hellsten U."/>
            <person name="Larroux C."/>
            <person name="Putnam N.H."/>
            <person name="Stanke M."/>
            <person name="Adamska M."/>
            <person name="Darling A."/>
            <person name="Degnan S.M."/>
            <person name="Oakley T.H."/>
            <person name="Plachetzki D.C."/>
            <person name="Zhai Y."/>
            <person name="Adamski M."/>
            <person name="Calcino A."/>
            <person name="Cummins S.F."/>
            <person name="Goodstein D.M."/>
            <person name="Harris C."/>
            <person name="Jackson D.J."/>
            <person name="Leys S.P."/>
            <person name="Shu S."/>
            <person name="Woodcroft B.J."/>
            <person name="Vervoort M."/>
            <person name="Kosik K.S."/>
            <person name="Manning G."/>
            <person name="Degnan B.M."/>
            <person name="Rokhsar D.S."/>
        </authorList>
    </citation>
    <scope>NUCLEOTIDE SEQUENCE [LARGE SCALE GENOMIC DNA]</scope>
</reference>
<dbReference type="InParanoid" id="A0A1X7UQ28"/>
<reference evidence="2" key="2">
    <citation type="submission" date="2017-05" db="UniProtKB">
        <authorList>
            <consortium name="EnsemblMetazoa"/>
        </authorList>
    </citation>
    <scope>IDENTIFICATION</scope>
</reference>
<dbReference type="EnsemblMetazoa" id="XM_019997445.1">
    <property type="protein sequence ID" value="XP_019853004.1"/>
    <property type="gene ID" value="LOC109582611"/>
</dbReference>
<feature type="region of interest" description="Disordered" evidence="1">
    <location>
        <begin position="1"/>
        <end position="20"/>
    </location>
</feature>
<dbReference type="Proteomes" id="UP000007879">
    <property type="component" value="Unassembled WGS sequence"/>
</dbReference>
<dbReference type="KEGG" id="aqu:109582611"/>
<name>A0A1X7UQ28_AMPQE</name>
<keyword evidence="3" id="KW-1185">Reference proteome</keyword>
<feature type="region of interest" description="Disordered" evidence="1">
    <location>
        <begin position="41"/>
        <end position="100"/>
    </location>
</feature>